<evidence type="ECO:0000256" key="3">
    <source>
        <dbReference type="SAM" id="MobiDB-lite"/>
    </source>
</evidence>
<evidence type="ECO:0000313" key="5">
    <source>
        <dbReference type="EMBL" id="MBB5847686.1"/>
    </source>
</evidence>
<sequence>MARPIDPFREMERPFREMERLVNGLTRTSGTASMPMNLFREGDRFVAEVELPGVDPTSIDVDVEERTLTVRAERKESPAGEDRRWLTRERSAGTFARQLTLGEGLALDRIEADYEDGVLTLTIPVAEQAKPRKISVKHSGAGAGAGQTVPGETAEVEERSAEQEAAQNGGAPQA</sequence>
<dbReference type="AlphaFoldDB" id="A0A7W9JGX9"/>
<dbReference type="PROSITE" id="PS01031">
    <property type="entry name" value="SHSP"/>
    <property type="match status" value="1"/>
</dbReference>
<dbReference type="RefSeq" id="WP_184170047.1">
    <property type="nucleotide sequence ID" value="NZ_BAABAG010000002.1"/>
</dbReference>
<dbReference type="Pfam" id="PF00011">
    <property type="entry name" value="HSP20"/>
    <property type="match status" value="1"/>
</dbReference>
<evidence type="ECO:0000313" key="6">
    <source>
        <dbReference type="Proteomes" id="UP000567246"/>
    </source>
</evidence>
<comment type="caution">
    <text evidence="5">The sequence shown here is derived from an EMBL/GenBank/DDBJ whole genome shotgun (WGS) entry which is preliminary data.</text>
</comment>
<comment type="similarity">
    <text evidence="1 2">Belongs to the small heat shock protein (HSP20) family.</text>
</comment>
<organism evidence="5 6">
    <name type="scientific">Micrococcus endophyticus</name>
    <dbReference type="NCBI Taxonomy" id="455343"/>
    <lineage>
        <taxon>Bacteria</taxon>
        <taxon>Bacillati</taxon>
        <taxon>Actinomycetota</taxon>
        <taxon>Actinomycetes</taxon>
        <taxon>Micrococcales</taxon>
        <taxon>Micrococcaceae</taxon>
        <taxon>Micrococcus</taxon>
    </lineage>
</organism>
<dbReference type="SUPFAM" id="SSF49764">
    <property type="entry name" value="HSP20-like chaperones"/>
    <property type="match status" value="1"/>
</dbReference>
<evidence type="ECO:0000256" key="2">
    <source>
        <dbReference type="RuleBase" id="RU003616"/>
    </source>
</evidence>
<feature type="region of interest" description="Disordered" evidence="3">
    <location>
        <begin position="131"/>
        <end position="174"/>
    </location>
</feature>
<reference evidence="5 6" key="1">
    <citation type="submission" date="2020-08" db="EMBL/GenBank/DDBJ databases">
        <title>Sequencing the genomes of 1000 actinobacteria strains.</title>
        <authorList>
            <person name="Klenk H.-P."/>
        </authorList>
    </citation>
    <scope>NUCLEOTIDE SEQUENCE [LARGE SCALE GENOMIC DNA]</scope>
    <source>
        <strain evidence="5 6">DSM 17945</strain>
    </source>
</reference>
<gene>
    <name evidence="5" type="ORF">HDA33_000250</name>
</gene>
<dbReference type="EMBL" id="JACHMW010000001">
    <property type="protein sequence ID" value="MBB5847686.1"/>
    <property type="molecule type" value="Genomic_DNA"/>
</dbReference>
<dbReference type="Gene3D" id="2.60.40.790">
    <property type="match status" value="1"/>
</dbReference>
<protein>
    <submittedName>
        <fullName evidence="5">HSP20 family protein</fullName>
    </submittedName>
</protein>
<keyword evidence="6" id="KW-1185">Reference proteome</keyword>
<evidence type="ECO:0000256" key="1">
    <source>
        <dbReference type="PROSITE-ProRule" id="PRU00285"/>
    </source>
</evidence>
<evidence type="ECO:0000259" key="4">
    <source>
        <dbReference type="PROSITE" id="PS01031"/>
    </source>
</evidence>
<feature type="domain" description="SHSP" evidence="4">
    <location>
        <begin position="27"/>
        <end position="139"/>
    </location>
</feature>
<dbReference type="CDD" id="cd06464">
    <property type="entry name" value="ACD_sHsps-like"/>
    <property type="match status" value="1"/>
</dbReference>
<accession>A0A7W9JGX9</accession>
<dbReference type="InterPro" id="IPR008978">
    <property type="entry name" value="HSP20-like_chaperone"/>
</dbReference>
<dbReference type="InterPro" id="IPR031107">
    <property type="entry name" value="Small_HSP"/>
</dbReference>
<proteinExistence type="inferred from homology"/>
<dbReference type="PANTHER" id="PTHR11527">
    <property type="entry name" value="HEAT-SHOCK PROTEIN 20 FAMILY MEMBER"/>
    <property type="match status" value="1"/>
</dbReference>
<dbReference type="Proteomes" id="UP000567246">
    <property type="component" value="Unassembled WGS sequence"/>
</dbReference>
<dbReference type="InterPro" id="IPR002068">
    <property type="entry name" value="A-crystallin/Hsp20_dom"/>
</dbReference>
<name>A0A7W9JGX9_9MICC</name>